<dbReference type="Proteomes" id="UP001530377">
    <property type="component" value="Unassembled WGS sequence"/>
</dbReference>
<proteinExistence type="predicted"/>
<feature type="compositionally biased region" description="Basic and acidic residues" evidence="1">
    <location>
        <begin position="28"/>
        <end position="41"/>
    </location>
</feature>
<dbReference type="EMBL" id="JALLPB020000085">
    <property type="protein sequence ID" value="KAL3821768.1"/>
    <property type="molecule type" value="Genomic_DNA"/>
</dbReference>
<organism evidence="2 3">
    <name type="scientific">Cyclostephanos tholiformis</name>
    <dbReference type="NCBI Taxonomy" id="382380"/>
    <lineage>
        <taxon>Eukaryota</taxon>
        <taxon>Sar</taxon>
        <taxon>Stramenopiles</taxon>
        <taxon>Ochrophyta</taxon>
        <taxon>Bacillariophyta</taxon>
        <taxon>Coscinodiscophyceae</taxon>
        <taxon>Thalassiosirophycidae</taxon>
        <taxon>Stephanodiscales</taxon>
        <taxon>Stephanodiscaceae</taxon>
        <taxon>Cyclostephanos</taxon>
    </lineage>
</organism>
<comment type="caution">
    <text evidence="2">The sequence shown here is derived from an EMBL/GenBank/DDBJ whole genome shotgun (WGS) entry which is preliminary data.</text>
</comment>
<evidence type="ECO:0000256" key="1">
    <source>
        <dbReference type="SAM" id="MobiDB-lite"/>
    </source>
</evidence>
<reference evidence="2 3" key="1">
    <citation type="submission" date="2024-10" db="EMBL/GenBank/DDBJ databases">
        <title>Updated reference genomes for cyclostephanoid diatoms.</title>
        <authorList>
            <person name="Roberts W.R."/>
            <person name="Alverson A.J."/>
        </authorList>
    </citation>
    <scope>NUCLEOTIDE SEQUENCE [LARGE SCALE GENOMIC DNA]</scope>
    <source>
        <strain evidence="2 3">AJA228-03</strain>
    </source>
</reference>
<name>A0ABD3SB63_9STRA</name>
<protein>
    <submittedName>
        <fullName evidence="2">Uncharacterized protein</fullName>
    </submittedName>
</protein>
<feature type="region of interest" description="Disordered" evidence="1">
    <location>
        <begin position="15"/>
        <end position="57"/>
    </location>
</feature>
<keyword evidence="3" id="KW-1185">Reference proteome</keyword>
<sequence length="154" mass="16933">MGKYRGGVKGISQAELPVGYSSSSSRPPFDKVAKEWSHSTEDLTGGGGGRLLASNRQRKAFLRPPDRNDLISSVNPIVPLYNDSSLTWEIFHHNPDLRHCDIISGGHDDGRISSTVATYYHGASFPKTEEEGPPSSSCIKLGKYYCLEAFRMSQ</sequence>
<evidence type="ECO:0000313" key="2">
    <source>
        <dbReference type="EMBL" id="KAL3821768.1"/>
    </source>
</evidence>
<gene>
    <name evidence="2" type="ORF">ACHAXA_000267</name>
</gene>
<accession>A0ABD3SB63</accession>
<evidence type="ECO:0000313" key="3">
    <source>
        <dbReference type="Proteomes" id="UP001530377"/>
    </source>
</evidence>
<dbReference type="AlphaFoldDB" id="A0ABD3SB63"/>